<reference evidence="1 2" key="1">
    <citation type="submission" date="2023-04" db="EMBL/GenBank/DDBJ databases">
        <title>Marinoamorphus aggregata gen. nov., sp. Nov., isolate from tissue of brittle star Ophioplocus japonicus.</title>
        <authorList>
            <person name="Kawano K."/>
            <person name="Sawayama S."/>
            <person name="Nakagawa S."/>
        </authorList>
    </citation>
    <scope>NUCLEOTIDE SEQUENCE [LARGE SCALE GENOMIC DNA]</scope>
    <source>
        <strain evidence="1 2">NKW23</strain>
    </source>
</reference>
<dbReference type="EMBL" id="BSYI01000037">
    <property type="protein sequence ID" value="GMG84495.1"/>
    <property type="molecule type" value="Genomic_DNA"/>
</dbReference>
<name>A0ABQ6LMS8_9RHOB</name>
<dbReference type="Proteomes" id="UP001239909">
    <property type="component" value="Unassembled WGS sequence"/>
</dbReference>
<proteinExistence type="predicted"/>
<dbReference type="RefSeq" id="WP_285673544.1">
    <property type="nucleotide sequence ID" value="NZ_BSYI01000037.1"/>
</dbReference>
<evidence type="ECO:0000313" key="1">
    <source>
        <dbReference type="EMBL" id="GMG84495.1"/>
    </source>
</evidence>
<dbReference type="SUPFAM" id="SSF56935">
    <property type="entry name" value="Porins"/>
    <property type="match status" value="1"/>
</dbReference>
<accession>A0ABQ6LMS8</accession>
<keyword evidence="2" id="KW-1185">Reference proteome</keyword>
<gene>
    <name evidence="1" type="ORF">LNKW23_37110</name>
</gene>
<evidence type="ECO:0000313" key="2">
    <source>
        <dbReference type="Proteomes" id="UP001239909"/>
    </source>
</evidence>
<comment type="caution">
    <text evidence="1">The sequence shown here is derived from an EMBL/GenBank/DDBJ whole genome shotgun (WGS) entry which is preliminary data.</text>
</comment>
<organism evidence="1 2">
    <name type="scientific">Paralimibaculum aggregatum</name>
    <dbReference type="NCBI Taxonomy" id="3036245"/>
    <lineage>
        <taxon>Bacteria</taxon>
        <taxon>Pseudomonadati</taxon>
        <taxon>Pseudomonadota</taxon>
        <taxon>Alphaproteobacteria</taxon>
        <taxon>Rhodobacterales</taxon>
        <taxon>Paracoccaceae</taxon>
        <taxon>Paralimibaculum</taxon>
    </lineage>
</organism>
<sequence>MLGRDLLRHLRLSPADPPLRCDGAIALSMIAFPAMIALAFTVASARAENLSETRLLPENGFFGANDDGIPYLYGQINKGFLAHSDGQDTNFFPLVDNDNSSTRVGIKYEAKWWPNVTIYGNIEGEWQPYASNSVNQLNKGDIDWGDANLRKFELQVEIDDFGRLWAGQGAMASDSSAEADLSGTTLIAYSSIADTAGGQLFAFDGGRGGLSGVSIGDAYSNLDGLSRRMRLRYDTPSFGGARVSSSVGYDALGGDDVAEWDIAASFGRNEDGESFAFAAAAAYSRPKGVDDRFSASASVLLKPTGLSLTVAGGYDAQENNARDPAYFYGKLGYSPPWLTSLGRTSFAVDVYYGQDFNTLNSDSLSFAFAAVQSIVYSDTSFDLYGIVRHHAYDDPGANYEDGLSFMTGIRWKF</sequence>
<evidence type="ECO:0008006" key="3">
    <source>
        <dbReference type="Google" id="ProtNLM"/>
    </source>
</evidence>
<protein>
    <recommendedName>
        <fullName evidence="3">Porin</fullName>
    </recommendedName>
</protein>